<evidence type="ECO:0000313" key="8">
    <source>
        <dbReference type="EMBL" id="KAK9399236.1"/>
    </source>
</evidence>
<dbReference type="PANTHER" id="PTHR23183:SF0">
    <property type="entry name" value="NUCLEOLAR PROTEIN 14"/>
    <property type="match status" value="1"/>
</dbReference>
<organism evidence="8 9">
    <name type="scientific">Crotalus adamanteus</name>
    <name type="common">Eastern diamondback rattlesnake</name>
    <dbReference type="NCBI Taxonomy" id="8729"/>
    <lineage>
        <taxon>Eukaryota</taxon>
        <taxon>Metazoa</taxon>
        <taxon>Chordata</taxon>
        <taxon>Craniata</taxon>
        <taxon>Vertebrata</taxon>
        <taxon>Euteleostomi</taxon>
        <taxon>Lepidosauria</taxon>
        <taxon>Squamata</taxon>
        <taxon>Bifurcata</taxon>
        <taxon>Unidentata</taxon>
        <taxon>Episquamata</taxon>
        <taxon>Toxicofera</taxon>
        <taxon>Serpentes</taxon>
        <taxon>Colubroidea</taxon>
        <taxon>Viperidae</taxon>
        <taxon>Crotalinae</taxon>
        <taxon>Crotalus</taxon>
    </lineage>
</organism>
<dbReference type="GO" id="GO:0030692">
    <property type="term" value="C:Noc4p-Nop14p complex"/>
    <property type="evidence" value="ECO:0007669"/>
    <property type="project" value="TreeGrafter"/>
</dbReference>
<dbReference type="GO" id="GO:0030490">
    <property type="term" value="P:maturation of SSU-rRNA"/>
    <property type="evidence" value="ECO:0007669"/>
    <property type="project" value="TreeGrafter"/>
</dbReference>
<dbReference type="PANTHER" id="PTHR23183">
    <property type="entry name" value="NOP14"/>
    <property type="match status" value="1"/>
</dbReference>
<evidence type="ECO:0000256" key="3">
    <source>
        <dbReference type="ARBA" id="ARBA00022517"/>
    </source>
</evidence>
<sequence>MEFGRKQGSSQQEQERQRLVHKHRRELKGAVREIRRDNQFLAKMQLTDVMQRDSERKRKVKQLFQSLAQQEGDWKALKRKKH</sequence>
<keyword evidence="9" id="KW-1185">Reference proteome</keyword>
<name>A0AAW1BC21_CROAD</name>
<feature type="compositionally biased region" description="Low complexity" evidence="7">
    <location>
        <begin position="1"/>
        <end position="12"/>
    </location>
</feature>
<accession>A0AAW1BC21</accession>
<keyword evidence="3" id="KW-0690">Ribosome biogenesis</keyword>
<dbReference type="GO" id="GO:0032040">
    <property type="term" value="C:small-subunit processome"/>
    <property type="evidence" value="ECO:0007669"/>
    <property type="project" value="InterPro"/>
</dbReference>
<comment type="function">
    <text evidence="6">Involved in nucleolar processing of pre-18S ribosomal RNA. Has a role in the nuclear export of 40S pre-ribosomal subunit to the cytoplasm.</text>
</comment>
<dbReference type="AlphaFoldDB" id="A0AAW1BC21"/>
<keyword evidence="5" id="KW-0539">Nucleus</keyword>
<feature type="region of interest" description="Disordered" evidence="7">
    <location>
        <begin position="1"/>
        <end position="23"/>
    </location>
</feature>
<evidence type="ECO:0000256" key="6">
    <source>
        <dbReference type="ARBA" id="ARBA00024695"/>
    </source>
</evidence>
<protein>
    <submittedName>
        <fullName evidence="8">Nucleolar protein 14</fullName>
    </submittedName>
</protein>
<gene>
    <name evidence="8" type="ORF">NXF25_014205</name>
</gene>
<evidence type="ECO:0000256" key="2">
    <source>
        <dbReference type="ARBA" id="ARBA00007466"/>
    </source>
</evidence>
<dbReference type="EMBL" id="JAOTOJ010000007">
    <property type="protein sequence ID" value="KAK9399236.1"/>
    <property type="molecule type" value="Genomic_DNA"/>
</dbReference>
<comment type="similarity">
    <text evidence="2">Belongs to the NOP14 family.</text>
</comment>
<keyword evidence="4" id="KW-0698">rRNA processing</keyword>
<evidence type="ECO:0000256" key="7">
    <source>
        <dbReference type="SAM" id="MobiDB-lite"/>
    </source>
</evidence>
<proteinExistence type="inferred from homology"/>
<dbReference type="Pfam" id="PF04147">
    <property type="entry name" value="Nop14"/>
    <property type="match status" value="1"/>
</dbReference>
<evidence type="ECO:0000256" key="4">
    <source>
        <dbReference type="ARBA" id="ARBA00022552"/>
    </source>
</evidence>
<evidence type="ECO:0000256" key="1">
    <source>
        <dbReference type="ARBA" id="ARBA00004604"/>
    </source>
</evidence>
<comment type="caution">
    <text evidence="8">The sequence shown here is derived from an EMBL/GenBank/DDBJ whole genome shotgun (WGS) entry which is preliminary data.</text>
</comment>
<dbReference type="Proteomes" id="UP001474421">
    <property type="component" value="Unassembled WGS sequence"/>
</dbReference>
<evidence type="ECO:0000256" key="5">
    <source>
        <dbReference type="ARBA" id="ARBA00023242"/>
    </source>
</evidence>
<reference evidence="8 9" key="1">
    <citation type="journal article" date="2024" name="Proc. Natl. Acad. Sci. U.S.A.">
        <title>The genetic regulatory architecture and epigenomic basis for age-related changes in rattlesnake venom.</title>
        <authorList>
            <person name="Hogan M.P."/>
            <person name="Holding M.L."/>
            <person name="Nystrom G.S."/>
            <person name="Colston T.J."/>
            <person name="Bartlett D.A."/>
            <person name="Mason A.J."/>
            <person name="Ellsworth S.A."/>
            <person name="Rautsaw R.M."/>
            <person name="Lawrence K.C."/>
            <person name="Strickland J.L."/>
            <person name="He B."/>
            <person name="Fraser P."/>
            <person name="Margres M.J."/>
            <person name="Gilbert D.M."/>
            <person name="Gibbs H.L."/>
            <person name="Parkinson C.L."/>
            <person name="Rokyta D.R."/>
        </authorList>
    </citation>
    <scope>NUCLEOTIDE SEQUENCE [LARGE SCALE GENOMIC DNA]</scope>
    <source>
        <strain evidence="8">DRR0105</strain>
    </source>
</reference>
<evidence type="ECO:0000313" key="9">
    <source>
        <dbReference type="Proteomes" id="UP001474421"/>
    </source>
</evidence>
<dbReference type="InterPro" id="IPR007276">
    <property type="entry name" value="Nop14"/>
</dbReference>
<comment type="subcellular location">
    <subcellularLocation>
        <location evidence="1">Nucleus</location>
        <location evidence="1">Nucleolus</location>
    </subcellularLocation>
</comment>